<proteinExistence type="predicted"/>
<keyword evidence="2" id="KW-1185">Reference proteome</keyword>
<comment type="caution">
    <text evidence="1">The sequence shown here is derived from an EMBL/GenBank/DDBJ whole genome shotgun (WGS) entry which is preliminary data.</text>
</comment>
<dbReference type="EMBL" id="JARPOI010000003">
    <property type="protein sequence ID" value="KAJ9184562.1"/>
    <property type="molecule type" value="Genomic_DNA"/>
</dbReference>
<protein>
    <submittedName>
        <fullName evidence="1">Uncharacterized protein</fullName>
    </submittedName>
</protein>
<organism evidence="1 2">
    <name type="scientific">Hevea brasiliensis</name>
    <name type="common">Para rubber tree</name>
    <name type="synonym">Siphonia brasiliensis</name>
    <dbReference type="NCBI Taxonomy" id="3981"/>
    <lineage>
        <taxon>Eukaryota</taxon>
        <taxon>Viridiplantae</taxon>
        <taxon>Streptophyta</taxon>
        <taxon>Embryophyta</taxon>
        <taxon>Tracheophyta</taxon>
        <taxon>Spermatophyta</taxon>
        <taxon>Magnoliopsida</taxon>
        <taxon>eudicotyledons</taxon>
        <taxon>Gunneridae</taxon>
        <taxon>Pentapetalae</taxon>
        <taxon>rosids</taxon>
        <taxon>fabids</taxon>
        <taxon>Malpighiales</taxon>
        <taxon>Euphorbiaceae</taxon>
        <taxon>Crotonoideae</taxon>
        <taxon>Micrandreae</taxon>
        <taxon>Hevea</taxon>
    </lineage>
</organism>
<name>A0ABQ9MW84_HEVBR</name>
<evidence type="ECO:0000313" key="1">
    <source>
        <dbReference type="EMBL" id="KAJ9184562.1"/>
    </source>
</evidence>
<accession>A0ABQ9MW84</accession>
<sequence length="147" mass="17128">MTQLPPFFQDRNYESTIKFQLDVMSEYGGEDVAKEISNKRNHGSVAFVVKIFAWIRFSSGFWRMREHMLRVHCNTVRIGYSRIHGTWNSMSQSKKCEVYMFVSYYPFSFFVLHLHAPVIKTKGNDLFLVGCGRACSYLGIQMAIHSH</sequence>
<reference evidence="1" key="1">
    <citation type="journal article" date="2023" name="Plant Biotechnol. J.">
        <title>Chromosome-level wild Hevea brasiliensis genome provides new tools for genomic-assisted breeding and valuable loci to elevate rubber yield.</title>
        <authorList>
            <person name="Cheng H."/>
            <person name="Song X."/>
            <person name="Hu Y."/>
            <person name="Wu T."/>
            <person name="Yang Q."/>
            <person name="An Z."/>
            <person name="Feng S."/>
            <person name="Deng Z."/>
            <person name="Wu W."/>
            <person name="Zeng X."/>
            <person name="Tu M."/>
            <person name="Wang X."/>
            <person name="Huang H."/>
        </authorList>
    </citation>
    <scope>NUCLEOTIDE SEQUENCE</scope>
    <source>
        <strain evidence="1">MT/VB/25A 57/8</strain>
    </source>
</reference>
<evidence type="ECO:0000313" key="2">
    <source>
        <dbReference type="Proteomes" id="UP001174677"/>
    </source>
</evidence>
<gene>
    <name evidence="1" type="ORF">P3X46_004276</name>
</gene>
<dbReference type="Proteomes" id="UP001174677">
    <property type="component" value="Chromosome 3"/>
</dbReference>